<dbReference type="Pfam" id="PF12984">
    <property type="entry name" value="DUF3868"/>
    <property type="match status" value="1"/>
</dbReference>
<dbReference type="InterPro" id="IPR011990">
    <property type="entry name" value="TPR-like_helical_dom_sf"/>
</dbReference>
<organism evidence="2 3">
    <name type="scientific">Alistipes timonensis JC136</name>
    <dbReference type="NCBI Taxonomy" id="1033731"/>
    <lineage>
        <taxon>Bacteria</taxon>
        <taxon>Pseudomonadati</taxon>
        <taxon>Bacteroidota</taxon>
        <taxon>Bacteroidia</taxon>
        <taxon>Bacteroidales</taxon>
        <taxon>Rikenellaceae</taxon>
        <taxon>Alistipes</taxon>
    </lineage>
</organism>
<gene>
    <name evidence="2" type="ORF">SAMN05444145_101417</name>
</gene>
<keyword evidence="3" id="KW-1185">Reference proteome</keyword>
<dbReference type="Gene3D" id="3.30.1330.60">
    <property type="entry name" value="OmpA-like domain"/>
    <property type="match status" value="1"/>
</dbReference>
<dbReference type="InterPro" id="IPR024480">
    <property type="entry name" value="DUF3868"/>
</dbReference>
<dbReference type="Gene3D" id="1.25.40.10">
    <property type="entry name" value="Tetratricopeptide repeat domain"/>
    <property type="match status" value="1"/>
</dbReference>
<dbReference type="SUPFAM" id="SSF103088">
    <property type="entry name" value="OmpA-like"/>
    <property type="match status" value="1"/>
</dbReference>
<sequence>MKANNISKILFFGLSFLLAEQPTKAQPILDGRVTVSNLAVSRADEKLFVAMDIDVSALDLKTNLEMLLTPTLTQGDAIVTLPPVLIAGRNRYYHHLRNGLTPDDATLYREGCIGVIEYRAVIPYETWMNTATLSARSQVRGCCGAPLSDADERLTALGFEPEKRYFVPVPVYVRPEAEAKILTVEGSANIDFPVNRTEIYDTYRNNPVELRKILATIDAVKADADTKIIGVTIKGYASPEGTYANNERLAKGRTQTLREYVQRQYDFPESLLTTDYEPEDWAGLERFVETSGLADRTAILAVIRSDLAPDAKEWRIKKNYPEAYAYLLANVYPGLRHSDYAVKYEVRAYTDVAEIRRLLKTQPQKLSLQEMYMAAQEMEPGSDEYAETFEIAVRMFPDDPTANLNAATTAMMRGDLKRAERYLSKAGDRAEALYARGVLAALSERYDAAAAIFEEARGRGIAEAEEALRQVGELANEPK</sequence>
<evidence type="ECO:0000313" key="3">
    <source>
        <dbReference type="Proteomes" id="UP000183253"/>
    </source>
</evidence>
<proteinExistence type="predicted"/>
<dbReference type="STRING" id="1033731.SAMN05444145_101417"/>
<reference evidence="2 3" key="1">
    <citation type="submission" date="2016-10" db="EMBL/GenBank/DDBJ databases">
        <authorList>
            <person name="de Groot N.N."/>
        </authorList>
    </citation>
    <scope>NUCLEOTIDE SEQUENCE [LARGE SCALE GENOMIC DNA]</scope>
    <source>
        <strain evidence="2 3">DSM 25383</strain>
    </source>
</reference>
<feature type="domain" description="DUF3868" evidence="1">
    <location>
        <begin position="14"/>
        <end position="98"/>
    </location>
</feature>
<dbReference type="OrthoDB" id="1100173at2"/>
<dbReference type="RefSeq" id="WP_010259832.1">
    <property type="nucleotide sequence ID" value="NZ_CAEG01000003.1"/>
</dbReference>
<dbReference type="SUPFAM" id="SSF48452">
    <property type="entry name" value="TPR-like"/>
    <property type="match status" value="1"/>
</dbReference>
<name>A0A1H3Y437_9BACT</name>
<accession>A0A1H3Y437</accession>
<dbReference type="InterPro" id="IPR036737">
    <property type="entry name" value="OmpA-like_sf"/>
</dbReference>
<dbReference type="EMBL" id="FNRI01000001">
    <property type="protein sequence ID" value="SEA05588.1"/>
    <property type="molecule type" value="Genomic_DNA"/>
</dbReference>
<protein>
    <recommendedName>
        <fullName evidence="1">DUF3868 domain-containing protein</fullName>
    </recommendedName>
</protein>
<evidence type="ECO:0000259" key="1">
    <source>
        <dbReference type="Pfam" id="PF12984"/>
    </source>
</evidence>
<dbReference type="AlphaFoldDB" id="A0A1H3Y437"/>
<evidence type="ECO:0000313" key="2">
    <source>
        <dbReference type="EMBL" id="SEA05588.1"/>
    </source>
</evidence>
<dbReference type="Proteomes" id="UP000183253">
    <property type="component" value="Unassembled WGS sequence"/>
</dbReference>